<dbReference type="InterPro" id="IPR050811">
    <property type="entry name" value="Phosphate_ABC_transporter"/>
</dbReference>
<gene>
    <name evidence="4" type="ORF">NIES267_17270</name>
</gene>
<evidence type="ECO:0000256" key="1">
    <source>
        <dbReference type="ARBA" id="ARBA00022729"/>
    </source>
</evidence>
<dbReference type="EMBL" id="AP018227">
    <property type="protein sequence ID" value="BAY82248.1"/>
    <property type="molecule type" value="Genomic_DNA"/>
</dbReference>
<evidence type="ECO:0000313" key="5">
    <source>
        <dbReference type="Proteomes" id="UP000218418"/>
    </source>
</evidence>
<dbReference type="Gene3D" id="3.40.190.10">
    <property type="entry name" value="Periplasmic binding protein-like II"/>
    <property type="match status" value="2"/>
</dbReference>
<protein>
    <submittedName>
        <fullName evidence="4">Phosphate ABC transporter periplasmic phosphate-binding protein</fullName>
    </submittedName>
</protein>
<keyword evidence="5" id="KW-1185">Reference proteome</keyword>
<sequence length="741" mass="83942">MTIVKLKIRESKEGFQVDLTAKQLDIETEGFLPPLPSQLETSFNNWQLAYRQIEAVRSCIAPAPGMRITPKSVTKYSSAKHTTSVKECLNQWLNCGDSRWLPVRDRLIAIAQQLHQNNEEIRVIVDAKDVSLRRLPWQEWNLFEEHYPQVEIALSAAKNTYKKASYPLPKSSKIRVLVAVGRSDGINTKDDLEVIKELEQHGAEVVCLMQPSREELCNALWNDRGYHIFIFTGHSGSREDGQIGWIELNDTDNLSIEEFKEALKQAINKGLQLAIFNSCDGLGLANQLAQLHLPRCIVMREPVPDKVAIEFLKHFFKEFTGNQSLSKALNKARKRLEHFNLDYPGAIWLPTICIAPNVKYLTWKSLNPNPVDYQKIDEKQDESKSNKNKYIKPILLTVLLIGSIYAFLAWDLSAKLKRIQDKLVIISGGKATVTEPDLASIPSGTFRYGGSTTWVPIRDKVERVLDVIYPEFQLEYTNPTKENLGSGTGIKMLLNRELDFALSSRKITLKEREAAKNQGVILGEIPVAIDAIAVAVHPSLKVNELTITELENIYTGKINNWKDLGGEDLQIVPISRHQKSGGTVEYFYQYILRGKEFDKKNLQLVPNTTQGIRKVAKNKGGIYYASASEVVNQCTVKTLKLGNTYNHMVAPYKQPWIPYPDCKQKPNEVNVDKLSSHDEYPITRRLYVIYKKDAINTGEPDLQPDFEYIKKAAQAARAYANWLKSTEGKQLIEQSGFAPID</sequence>
<accession>A0A1Z4LMC7</accession>
<keyword evidence="1" id="KW-0732">Signal</keyword>
<name>A0A1Z4LMC7_9CYAN</name>
<dbReference type="InterPro" id="IPR024983">
    <property type="entry name" value="CHAT_dom"/>
</dbReference>
<organism evidence="4 5">
    <name type="scientific">Calothrix parasitica NIES-267</name>
    <dbReference type="NCBI Taxonomy" id="1973488"/>
    <lineage>
        <taxon>Bacteria</taxon>
        <taxon>Bacillati</taxon>
        <taxon>Cyanobacteriota</taxon>
        <taxon>Cyanophyceae</taxon>
        <taxon>Nostocales</taxon>
        <taxon>Calotrichaceae</taxon>
        <taxon>Calothrix</taxon>
    </lineage>
</organism>
<reference evidence="4 5" key="1">
    <citation type="submission" date="2017-06" db="EMBL/GenBank/DDBJ databases">
        <title>Genome sequencing of cyanobaciteial culture collection at National Institute for Environmental Studies (NIES).</title>
        <authorList>
            <person name="Hirose Y."/>
            <person name="Shimura Y."/>
            <person name="Fujisawa T."/>
            <person name="Nakamura Y."/>
            <person name="Kawachi M."/>
        </authorList>
    </citation>
    <scope>NUCLEOTIDE SEQUENCE [LARGE SCALE GENOMIC DNA]</scope>
    <source>
        <strain evidence="4 5">NIES-267</strain>
    </source>
</reference>
<dbReference type="Pfam" id="PF12770">
    <property type="entry name" value="CHAT"/>
    <property type="match status" value="1"/>
</dbReference>
<proteinExistence type="predicted"/>
<dbReference type="InterPro" id="IPR024370">
    <property type="entry name" value="PBP_domain"/>
</dbReference>
<evidence type="ECO:0000259" key="3">
    <source>
        <dbReference type="Pfam" id="PF12849"/>
    </source>
</evidence>
<evidence type="ECO:0000259" key="2">
    <source>
        <dbReference type="Pfam" id="PF12770"/>
    </source>
</evidence>
<feature type="domain" description="PBP" evidence="3">
    <location>
        <begin position="443"/>
        <end position="725"/>
    </location>
</feature>
<evidence type="ECO:0000313" key="4">
    <source>
        <dbReference type="EMBL" id="BAY82248.1"/>
    </source>
</evidence>
<dbReference type="PANTHER" id="PTHR30570:SF1">
    <property type="entry name" value="PHOSPHATE-BINDING PROTEIN PSTS"/>
    <property type="match status" value="1"/>
</dbReference>
<dbReference type="SUPFAM" id="SSF53850">
    <property type="entry name" value="Periplasmic binding protein-like II"/>
    <property type="match status" value="1"/>
</dbReference>
<dbReference type="Proteomes" id="UP000218418">
    <property type="component" value="Chromosome"/>
</dbReference>
<dbReference type="PANTHER" id="PTHR30570">
    <property type="entry name" value="PERIPLASMIC PHOSPHATE BINDING COMPONENT OF PHOSPHATE ABC TRANSPORTER"/>
    <property type="match status" value="1"/>
</dbReference>
<feature type="domain" description="CHAT" evidence="2">
    <location>
        <begin position="187"/>
        <end position="336"/>
    </location>
</feature>
<dbReference type="Pfam" id="PF12849">
    <property type="entry name" value="PBP_like_2"/>
    <property type="match status" value="1"/>
</dbReference>
<dbReference type="AlphaFoldDB" id="A0A1Z4LMC7"/>
<dbReference type="OrthoDB" id="506979at2"/>